<protein>
    <submittedName>
        <fullName evidence="3">Sugar ABC transporter permease</fullName>
    </submittedName>
</protein>
<comment type="caution">
    <text evidence="3">The sequence shown here is derived from an EMBL/GenBank/DDBJ whole genome shotgun (WGS) entry which is preliminary data.</text>
</comment>
<dbReference type="InterPro" id="IPR012341">
    <property type="entry name" value="6hp_glycosidase-like_sf"/>
</dbReference>
<keyword evidence="4" id="KW-1185">Reference proteome</keyword>
<dbReference type="InterPro" id="IPR052369">
    <property type="entry name" value="UG_Glycosaminoglycan_Hydrolase"/>
</dbReference>
<evidence type="ECO:0000313" key="3">
    <source>
        <dbReference type="EMBL" id="MFI9118343.1"/>
    </source>
</evidence>
<reference evidence="3 4" key="1">
    <citation type="submission" date="2024-10" db="EMBL/GenBank/DDBJ databases">
        <title>The Natural Products Discovery Center: Release of the First 8490 Sequenced Strains for Exploring Actinobacteria Biosynthetic Diversity.</title>
        <authorList>
            <person name="Kalkreuter E."/>
            <person name="Kautsar S.A."/>
            <person name="Yang D."/>
            <person name="Bader C.D."/>
            <person name="Teijaro C.N."/>
            <person name="Fluegel L."/>
            <person name="Davis C.M."/>
            <person name="Simpson J.R."/>
            <person name="Lauterbach L."/>
            <person name="Steele A.D."/>
            <person name="Gui C."/>
            <person name="Meng S."/>
            <person name="Li G."/>
            <person name="Viehrig K."/>
            <person name="Ye F."/>
            <person name="Su P."/>
            <person name="Kiefer A.F."/>
            <person name="Nichols A."/>
            <person name="Cepeda A.J."/>
            <person name="Yan W."/>
            <person name="Fan B."/>
            <person name="Jiang Y."/>
            <person name="Adhikari A."/>
            <person name="Zheng C.-J."/>
            <person name="Schuster L."/>
            <person name="Cowan T.M."/>
            <person name="Smanski M.J."/>
            <person name="Chevrette M.G."/>
            <person name="De Carvalho L.P.S."/>
            <person name="Shen B."/>
        </authorList>
    </citation>
    <scope>NUCLEOTIDE SEQUENCE [LARGE SCALE GENOMIC DNA]</scope>
    <source>
        <strain evidence="3 4">NPDC053346</strain>
    </source>
</reference>
<dbReference type="PANTHER" id="PTHR36845">
    <property type="entry name" value="HYDROLASE, PUTATIVE (AFU_ORTHOLOGUE AFUA_7G05090)-RELATED"/>
    <property type="match status" value="1"/>
</dbReference>
<dbReference type="Proteomes" id="UP001614391">
    <property type="component" value="Unassembled WGS sequence"/>
</dbReference>
<proteinExistence type="inferred from homology"/>
<dbReference type="PANTHER" id="PTHR36845:SF1">
    <property type="entry name" value="HYDROLASE, PUTATIVE (AFU_ORTHOLOGUE AFUA_7G05090)-RELATED"/>
    <property type="match status" value="1"/>
</dbReference>
<dbReference type="RefSeq" id="WP_399610145.1">
    <property type="nucleotide sequence ID" value="NZ_JBITYT010000001.1"/>
</dbReference>
<evidence type="ECO:0000256" key="2">
    <source>
        <dbReference type="ARBA" id="ARBA00038358"/>
    </source>
</evidence>
<dbReference type="SUPFAM" id="SSF48208">
    <property type="entry name" value="Six-hairpin glycosidases"/>
    <property type="match status" value="1"/>
</dbReference>
<organism evidence="3 4">
    <name type="scientific">Streptomyces bikiniensis</name>
    <dbReference type="NCBI Taxonomy" id="1896"/>
    <lineage>
        <taxon>Bacteria</taxon>
        <taxon>Bacillati</taxon>
        <taxon>Actinomycetota</taxon>
        <taxon>Actinomycetes</taxon>
        <taxon>Kitasatosporales</taxon>
        <taxon>Streptomycetaceae</taxon>
        <taxon>Streptomyces</taxon>
    </lineage>
</organism>
<keyword evidence="1" id="KW-0378">Hydrolase</keyword>
<accession>A0ABW8CLA7</accession>
<sequence>MRPGMDRAAAEAAAAAVIRRTRSTAEEVGDRFPLYADPADGRWTSTRRGSWTGGFWAGLLWLGAGRAGDDGTAARRAREVTARLRDRARDDTDTRALTFWYGAAQGHLRHGDAAAARVADEGAGALVAAAHPRYGVVPAGTALGRGERGASELTVDSAAAVIALLCWAGRERGRTGAEELARRHAAAVRDRCLEKDGGIRPGVRLDGAPDEAPAGTWARGQAWGVLALTTAARAFGDALGKGCGDGYRDAALLAADHWLRRAGDTVPPWSFADPDGLRDTSAAAITAQALLELAELTPGPHGRALEEAATRLLGRLVSHHLRDGGLLDGCYDPASGTAVAHELVWGDHFLLSALLRLIDRAAAEDADAS</sequence>
<name>A0ABW8CLA7_STRBI</name>
<comment type="similarity">
    <text evidence="2">Belongs to the glycosyl hydrolase 88 family.</text>
</comment>
<dbReference type="InterPro" id="IPR008928">
    <property type="entry name" value="6-hairpin_glycosidase_sf"/>
</dbReference>
<dbReference type="Gene3D" id="1.50.10.10">
    <property type="match status" value="1"/>
</dbReference>
<dbReference type="EMBL" id="JBITYT010000001">
    <property type="protein sequence ID" value="MFI9118343.1"/>
    <property type="molecule type" value="Genomic_DNA"/>
</dbReference>
<evidence type="ECO:0000313" key="4">
    <source>
        <dbReference type="Proteomes" id="UP001614391"/>
    </source>
</evidence>
<gene>
    <name evidence="3" type="ORF">ACIGW0_02865</name>
</gene>
<evidence type="ECO:0000256" key="1">
    <source>
        <dbReference type="ARBA" id="ARBA00022801"/>
    </source>
</evidence>